<protein>
    <submittedName>
        <fullName evidence="1">5'-nucleotidase</fullName>
        <ecNumber evidence="1">3.1.3.5</ecNumber>
    </submittedName>
</protein>
<accession>A0A238IX37</accession>
<dbReference type="PANTHER" id="PTHR43434">
    <property type="entry name" value="PHOSPHOGLYCOLATE PHOSPHATASE"/>
    <property type="match status" value="1"/>
</dbReference>
<evidence type="ECO:0000313" key="1">
    <source>
        <dbReference type="EMBL" id="SMX23028.1"/>
    </source>
</evidence>
<dbReference type="InterPro" id="IPR023198">
    <property type="entry name" value="PGP-like_dom2"/>
</dbReference>
<dbReference type="InterPro" id="IPR041492">
    <property type="entry name" value="HAD_2"/>
</dbReference>
<dbReference type="EC" id="3.1.3.5" evidence="1"/>
<dbReference type="PANTHER" id="PTHR43434:SF20">
    <property type="entry name" value="5'-NUCLEOTIDASE"/>
    <property type="match status" value="1"/>
</dbReference>
<gene>
    <name evidence="1" type="ORF">BOA8489_01128</name>
</gene>
<dbReference type="Pfam" id="PF13419">
    <property type="entry name" value="HAD_2"/>
    <property type="match status" value="1"/>
</dbReference>
<dbReference type="InterPro" id="IPR036412">
    <property type="entry name" value="HAD-like_sf"/>
</dbReference>
<reference evidence="1 2" key="1">
    <citation type="submission" date="2017-05" db="EMBL/GenBank/DDBJ databases">
        <authorList>
            <person name="Song R."/>
            <person name="Chenine A.L."/>
            <person name="Ruprecht R.M."/>
        </authorList>
    </citation>
    <scope>NUCLEOTIDE SEQUENCE [LARGE SCALE GENOMIC DNA]</scope>
    <source>
        <strain evidence="1 2">CECT 8489</strain>
    </source>
</reference>
<dbReference type="SUPFAM" id="SSF56784">
    <property type="entry name" value="HAD-like"/>
    <property type="match status" value="1"/>
</dbReference>
<dbReference type="OrthoDB" id="9793014at2"/>
<name>A0A238IX37_9RHOB</name>
<dbReference type="GO" id="GO:0004713">
    <property type="term" value="F:protein tyrosine kinase activity"/>
    <property type="evidence" value="ECO:0007669"/>
    <property type="project" value="TreeGrafter"/>
</dbReference>
<keyword evidence="2" id="KW-1185">Reference proteome</keyword>
<proteinExistence type="predicted"/>
<dbReference type="InterPro" id="IPR023214">
    <property type="entry name" value="HAD_sf"/>
</dbReference>
<dbReference type="EMBL" id="FXXQ01000002">
    <property type="protein sequence ID" value="SMX23028.1"/>
    <property type="molecule type" value="Genomic_DNA"/>
</dbReference>
<keyword evidence="1" id="KW-0378">Hydrolase</keyword>
<dbReference type="GO" id="GO:0005829">
    <property type="term" value="C:cytosol"/>
    <property type="evidence" value="ECO:0007669"/>
    <property type="project" value="TreeGrafter"/>
</dbReference>
<sequence length="212" mass="22738">MSAVFLDLDGTLMNSRPGITRSLAHAFALNGMDHHATSDLTWMIGPPFVDSFTKLGIADPTPILAAYRDHYTASGMYDAEVYDGVIPALKAMRDAGLRLYLMTAKPHAYATVITAHFGLAPFMTAEFGPELDGTRNWKGDLLAYALEQTGETAGASVMVGDRHHDMGAAAEVGMPAIAVRWGYGTPEDWVGAAAFIDHASELPDIAARLLAR</sequence>
<dbReference type="Gene3D" id="1.10.150.240">
    <property type="entry name" value="Putative phosphatase, domain 2"/>
    <property type="match status" value="1"/>
</dbReference>
<dbReference type="RefSeq" id="WP_093972973.1">
    <property type="nucleotide sequence ID" value="NZ_FXXQ01000002.1"/>
</dbReference>
<dbReference type="AlphaFoldDB" id="A0A238IX37"/>
<dbReference type="Proteomes" id="UP000201838">
    <property type="component" value="Unassembled WGS sequence"/>
</dbReference>
<evidence type="ECO:0000313" key="2">
    <source>
        <dbReference type="Proteomes" id="UP000201838"/>
    </source>
</evidence>
<dbReference type="Gene3D" id="3.40.50.1000">
    <property type="entry name" value="HAD superfamily/HAD-like"/>
    <property type="match status" value="1"/>
</dbReference>
<organism evidence="1 2">
    <name type="scientific">Boseongicola aestuarii</name>
    <dbReference type="NCBI Taxonomy" id="1470561"/>
    <lineage>
        <taxon>Bacteria</taxon>
        <taxon>Pseudomonadati</taxon>
        <taxon>Pseudomonadota</taxon>
        <taxon>Alphaproteobacteria</taxon>
        <taxon>Rhodobacterales</taxon>
        <taxon>Paracoccaceae</taxon>
        <taxon>Boseongicola</taxon>
    </lineage>
</organism>
<dbReference type="InterPro" id="IPR050155">
    <property type="entry name" value="HAD-like_hydrolase_sf"/>
</dbReference>
<dbReference type="GO" id="GO:0008253">
    <property type="term" value="F:5'-nucleotidase activity"/>
    <property type="evidence" value="ECO:0007669"/>
    <property type="project" value="UniProtKB-EC"/>
</dbReference>